<keyword evidence="2 7" id="KW-0479">Metal-binding</keyword>
<keyword evidence="4 7" id="KW-0223">Dioxygenase</keyword>
<dbReference type="HAMAP" id="MF_00657">
    <property type="entry name" value="Hydroxyl_YbiX"/>
    <property type="match status" value="1"/>
</dbReference>
<name>A0A4Q1KCX4_9SPHN</name>
<evidence type="ECO:0000256" key="4">
    <source>
        <dbReference type="ARBA" id="ARBA00022964"/>
    </source>
</evidence>
<feature type="binding site" evidence="7">
    <location>
        <position position="96"/>
    </location>
    <ligand>
        <name>Fe cation</name>
        <dbReference type="ChEBI" id="CHEBI:24875"/>
    </ligand>
</feature>
<evidence type="ECO:0000256" key="2">
    <source>
        <dbReference type="ARBA" id="ARBA00022723"/>
    </source>
</evidence>
<dbReference type="GO" id="GO:0016706">
    <property type="term" value="F:2-oxoglutarate-dependent dioxygenase activity"/>
    <property type="evidence" value="ECO:0007669"/>
    <property type="project" value="UniProtKB-UniRule"/>
</dbReference>
<feature type="binding site" evidence="7">
    <location>
        <position position="169"/>
    </location>
    <ligand>
        <name>2-oxoglutarate</name>
        <dbReference type="ChEBI" id="CHEBI:16810"/>
    </ligand>
</feature>
<dbReference type="GO" id="GO:0031418">
    <property type="term" value="F:L-ascorbic acid binding"/>
    <property type="evidence" value="ECO:0007669"/>
    <property type="project" value="UniProtKB-KW"/>
</dbReference>
<dbReference type="PANTHER" id="PTHR41536">
    <property type="entry name" value="PKHD-TYPE HYDROXYLASE YBIX"/>
    <property type="match status" value="1"/>
</dbReference>
<dbReference type="InterPro" id="IPR006620">
    <property type="entry name" value="Pro_4_hyd_alph"/>
</dbReference>
<dbReference type="RefSeq" id="WP_129405267.1">
    <property type="nucleotide sequence ID" value="NZ_SBKP01000024.1"/>
</dbReference>
<dbReference type="Gene3D" id="4.10.860.20">
    <property type="entry name" value="Rabenosyn, Rab binding domain"/>
    <property type="match status" value="1"/>
</dbReference>
<dbReference type="InterPro" id="IPR005123">
    <property type="entry name" value="Oxoglu/Fe-dep_dioxygenase_dom"/>
</dbReference>
<dbReference type="PANTHER" id="PTHR41536:SF1">
    <property type="entry name" value="PKHD-TYPE HYDROXYLASE YBIX"/>
    <property type="match status" value="1"/>
</dbReference>
<evidence type="ECO:0000313" key="10">
    <source>
        <dbReference type="Proteomes" id="UP000290958"/>
    </source>
</evidence>
<dbReference type="NCBIfam" id="NF003975">
    <property type="entry name" value="PRK05467.1-4"/>
    <property type="match status" value="1"/>
</dbReference>
<dbReference type="EMBL" id="SBKP01000024">
    <property type="protein sequence ID" value="RXR24961.1"/>
    <property type="molecule type" value="Genomic_DNA"/>
</dbReference>
<dbReference type="NCBIfam" id="NF003974">
    <property type="entry name" value="PRK05467.1-3"/>
    <property type="match status" value="1"/>
</dbReference>
<evidence type="ECO:0000256" key="5">
    <source>
        <dbReference type="ARBA" id="ARBA00023002"/>
    </source>
</evidence>
<dbReference type="AlphaFoldDB" id="A0A4Q1KCX4"/>
<feature type="binding site" evidence="7">
    <location>
        <position position="159"/>
    </location>
    <ligand>
        <name>Fe cation</name>
        <dbReference type="ChEBI" id="CHEBI:24875"/>
    </ligand>
</feature>
<dbReference type="GO" id="GO:0006879">
    <property type="term" value="P:intracellular iron ion homeostasis"/>
    <property type="evidence" value="ECO:0007669"/>
    <property type="project" value="TreeGrafter"/>
</dbReference>
<sequence length="227" mass="24858">MLIQIPHMLSRDEALALRAQIAAAEWVDGNETSGPGSALKKYNRQLPEDSPAAQAAQQVVARALAGNALFLSAALPHTIFPPLFNRYGDGERFGTHVDNAVRVHGASGTRIRTDLSATLFLTDPEDYDGGELTIEGPFGTVAYKLPAGHMVLYPSSSLHKVSPVTRGERISCFFWMQSLVASAEQRSMLFELDQSIQALTVRHGSTDGEVLRLTNVYHNMMRSWAMC</sequence>
<comment type="cofactor">
    <cofactor evidence="7">
        <name>Fe(2+)</name>
        <dbReference type="ChEBI" id="CHEBI:29033"/>
    </cofactor>
    <text evidence="7">Binds 1 Fe(2+) ion per subunit.</text>
</comment>
<dbReference type="InterPro" id="IPR044862">
    <property type="entry name" value="Pro_4_hyd_alph_FE2OG_OXY"/>
</dbReference>
<dbReference type="SMART" id="SM00702">
    <property type="entry name" value="P4Hc"/>
    <property type="match status" value="1"/>
</dbReference>
<protein>
    <submittedName>
        <fullName evidence="9">Fe2+-dependent dioxygenase</fullName>
    </submittedName>
</protein>
<dbReference type="OrthoDB" id="9812472at2"/>
<dbReference type="Pfam" id="PF13640">
    <property type="entry name" value="2OG-FeII_Oxy_3"/>
    <property type="match status" value="1"/>
</dbReference>
<dbReference type="Pfam" id="PF18331">
    <property type="entry name" value="PKHD_C"/>
    <property type="match status" value="1"/>
</dbReference>
<gene>
    <name evidence="9" type="ORF">EQG66_14655</name>
</gene>
<dbReference type="GO" id="GO:0005506">
    <property type="term" value="F:iron ion binding"/>
    <property type="evidence" value="ECO:0007669"/>
    <property type="project" value="UniProtKB-UniRule"/>
</dbReference>
<dbReference type="Gene3D" id="2.60.120.620">
    <property type="entry name" value="q2cbj1_9rhob like domain"/>
    <property type="match status" value="1"/>
</dbReference>
<reference evidence="10" key="1">
    <citation type="submission" date="2019-01" db="EMBL/GenBank/DDBJ databases">
        <title>Cytophagaceae bacterium strain CAR-16.</title>
        <authorList>
            <person name="Chen W.-M."/>
        </authorList>
    </citation>
    <scope>NUCLEOTIDE SEQUENCE [LARGE SCALE GENOMIC DNA]</scope>
    <source>
        <strain evidence="10">CHR27</strain>
    </source>
</reference>
<dbReference type="GO" id="GO:0006974">
    <property type="term" value="P:DNA damage response"/>
    <property type="evidence" value="ECO:0007669"/>
    <property type="project" value="TreeGrafter"/>
</dbReference>
<dbReference type="InterPro" id="IPR041097">
    <property type="entry name" value="PKHD_C"/>
</dbReference>
<keyword evidence="3 7" id="KW-0847">Vitamin C</keyword>
<organism evidence="9 10">
    <name type="scientific">Sphingobium fluviale</name>
    <dbReference type="NCBI Taxonomy" id="2506423"/>
    <lineage>
        <taxon>Bacteria</taxon>
        <taxon>Pseudomonadati</taxon>
        <taxon>Pseudomonadota</taxon>
        <taxon>Alphaproteobacteria</taxon>
        <taxon>Sphingomonadales</taxon>
        <taxon>Sphingomonadaceae</taxon>
        <taxon>Sphingobium</taxon>
    </lineage>
</organism>
<feature type="domain" description="Fe2OG dioxygenase" evidence="8">
    <location>
        <begin position="78"/>
        <end position="178"/>
    </location>
</feature>
<evidence type="ECO:0000259" key="8">
    <source>
        <dbReference type="PROSITE" id="PS51471"/>
    </source>
</evidence>
<evidence type="ECO:0000256" key="1">
    <source>
        <dbReference type="ARBA" id="ARBA00001961"/>
    </source>
</evidence>
<proteinExistence type="inferred from homology"/>
<comment type="caution">
    <text evidence="9">The sequence shown here is derived from an EMBL/GenBank/DDBJ whole genome shotgun (WGS) entry which is preliminary data.</text>
</comment>
<accession>A0A4Q1KCX4</accession>
<keyword evidence="5 7" id="KW-0560">Oxidoreductase</keyword>
<dbReference type="Proteomes" id="UP000290958">
    <property type="component" value="Unassembled WGS sequence"/>
</dbReference>
<dbReference type="PROSITE" id="PS51471">
    <property type="entry name" value="FE2OG_OXY"/>
    <property type="match status" value="1"/>
</dbReference>
<evidence type="ECO:0000256" key="3">
    <source>
        <dbReference type="ARBA" id="ARBA00022896"/>
    </source>
</evidence>
<dbReference type="InterPro" id="IPR023550">
    <property type="entry name" value="PKHD_hydroxylase"/>
</dbReference>
<evidence type="ECO:0000256" key="7">
    <source>
        <dbReference type="HAMAP-Rule" id="MF_00657"/>
    </source>
</evidence>
<keyword evidence="6 7" id="KW-0408">Iron</keyword>
<evidence type="ECO:0000313" key="9">
    <source>
        <dbReference type="EMBL" id="RXR24961.1"/>
    </source>
</evidence>
<comment type="cofactor">
    <cofactor evidence="1 7">
        <name>L-ascorbate</name>
        <dbReference type="ChEBI" id="CHEBI:38290"/>
    </cofactor>
</comment>
<feature type="binding site" evidence="7">
    <location>
        <position position="98"/>
    </location>
    <ligand>
        <name>Fe cation</name>
        <dbReference type="ChEBI" id="CHEBI:24875"/>
    </ligand>
</feature>
<keyword evidence="10" id="KW-1185">Reference proteome</keyword>
<evidence type="ECO:0000256" key="6">
    <source>
        <dbReference type="ARBA" id="ARBA00023004"/>
    </source>
</evidence>